<feature type="compositionally biased region" description="Polar residues" evidence="3">
    <location>
        <begin position="148"/>
        <end position="165"/>
    </location>
</feature>
<name>J7FDA2_9VIRU</name>
<reference evidence="4" key="1">
    <citation type="submission" date="2015-04" db="EMBL/GenBank/DDBJ databases">
        <title>Full length genome analysis of four polerovirus isolates infecting cucurbits in Taiwan determined from total RNA extracted from field samples.</title>
        <authorList>
            <person name="Knierim D."/>
            <person name="Tsai W.S."/>
            <person name="Deng T.C."/>
            <person name="Green S."/>
            <person name="Kenyon L."/>
        </authorList>
    </citation>
    <scope>NUCLEOTIDE SEQUENCE [LARGE SCALE GENOMIC DNA]</scope>
    <source>
        <strain evidence="4">SABYV-TW19</strain>
    </source>
</reference>
<organism evidence="4 5">
    <name type="scientific">Suakwa aphid-borne yellows virus</name>
    <dbReference type="NCBI Taxonomy" id="646010"/>
    <lineage>
        <taxon>Viruses</taxon>
        <taxon>Riboviria</taxon>
        <taxon>Orthornavirae</taxon>
        <taxon>Pisuviricota</taxon>
        <taxon>Pisoniviricetes</taxon>
        <taxon>Sobelivirales</taxon>
        <taxon>Solemoviridae</taxon>
        <taxon>Polerovirus</taxon>
        <taxon>Polerovirus SABYV</taxon>
    </lineage>
</organism>
<dbReference type="KEGG" id="vg:13564457"/>
<feature type="region of interest" description="Disordered" evidence="3">
    <location>
        <begin position="147"/>
        <end position="192"/>
    </location>
</feature>
<feature type="compositionally biased region" description="Basic and acidic residues" evidence="3">
    <location>
        <begin position="166"/>
        <end position="178"/>
    </location>
</feature>
<dbReference type="PRINTS" id="PR00912">
    <property type="entry name" value="LVIRUSORF5"/>
</dbReference>
<protein>
    <submittedName>
        <fullName evidence="4">P4</fullName>
    </submittedName>
</protein>
<accession>J7FDA2</accession>
<sequence length="192" mass="21301">MAWEEGEGIAGAMQKATAWLWSKPLGLHSAEDDDDETVDALLEEAELEEQAKAKHSYSAKTISRAVPLEQSRSGRLYQTAQHSALEYSRPTMSIKSQWLSWSSSPRPLPRPPVPSLMSWTPIANLAPSNPRLINSVSQRVDHEHGALSSLTGWNGTTPQRISSESFTKETEVPQRRALLESPSGVKSRTRNR</sequence>
<evidence type="ECO:0000256" key="3">
    <source>
        <dbReference type="SAM" id="MobiDB-lite"/>
    </source>
</evidence>
<dbReference type="OrthoDB" id="19655at10239"/>
<dbReference type="InterPro" id="IPR001964">
    <property type="entry name" value="Luteo_VPG"/>
</dbReference>
<dbReference type="Proteomes" id="UP000202801">
    <property type="component" value="Segment"/>
</dbReference>
<keyword evidence="1" id="KW-0813">Transport</keyword>
<keyword evidence="5" id="KW-1185">Reference proteome</keyword>
<evidence type="ECO:0000256" key="2">
    <source>
        <dbReference type="ARBA" id="ARBA00023031"/>
    </source>
</evidence>
<keyword evidence="2" id="KW-0916">Viral movement protein</keyword>
<dbReference type="GO" id="GO:0046740">
    <property type="term" value="P:transport of virus in host, cell to cell"/>
    <property type="evidence" value="ECO:0007669"/>
    <property type="project" value="UniProtKB-KW"/>
</dbReference>
<evidence type="ECO:0000313" key="4">
    <source>
        <dbReference type="EMBL" id="AFM68946.1"/>
    </source>
</evidence>
<dbReference type="RefSeq" id="YP_006666510.1">
    <property type="nucleotide sequence ID" value="NC_018571.2"/>
</dbReference>
<evidence type="ECO:0000313" key="5">
    <source>
        <dbReference type="Proteomes" id="UP000202801"/>
    </source>
</evidence>
<dbReference type="Pfam" id="PF01659">
    <property type="entry name" value="Luteo_Vpg"/>
    <property type="match status" value="1"/>
</dbReference>
<proteinExistence type="predicted"/>
<dbReference type="GeneID" id="13564457"/>
<dbReference type="EMBL" id="JQ700308">
    <property type="protein sequence ID" value="AFM68946.1"/>
    <property type="molecule type" value="Genomic_RNA"/>
</dbReference>
<evidence type="ECO:0000256" key="1">
    <source>
        <dbReference type="ARBA" id="ARBA00022448"/>
    </source>
</evidence>